<dbReference type="AlphaFoldDB" id="A0A0N5CKT3"/>
<organism evidence="3">
    <name type="scientific">Thelazia callipaeda</name>
    <name type="common">Oriental eyeworm</name>
    <name type="synonym">Parasitic nematode</name>
    <dbReference type="NCBI Taxonomy" id="103827"/>
    <lineage>
        <taxon>Eukaryota</taxon>
        <taxon>Metazoa</taxon>
        <taxon>Ecdysozoa</taxon>
        <taxon>Nematoda</taxon>
        <taxon>Chromadorea</taxon>
        <taxon>Rhabditida</taxon>
        <taxon>Spirurina</taxon>
        <taxon>Spiruromorpha</taxon>
        <taxon>Thelazioidea</taxon>
        <taxon>Thelaziidae</taxon>
        <taxon>Thelazia</taxon>
    </lineage>
</organism>
<evidence type="ECO:0000313" key="2">
    <source>
        <dbReference type="Proteomes" id="UP000276776"/>
    </source>
</evidence>
<name>A0A0N5CKT3_THECL</name>
<keyword evidence="2" id="KW-1185">Reference proteome</keyword>
<dbReference type="EMBL" id="UYYF01000057">
    <property type="protein sequence ID" value="VDM95764.1"/>
    <property type="molecule type" value="Genomic_DNA"/>
</dbReference>
<sequence length="84" mass="9573">MAPEKAFSEFITIVVGGRFPDMATCQTVVRPRCWSKNYGLETNRDQKATLRKTSKALSLDAHFEEECGPQITLHMEKFNINPLK</sequence>
<evidence type="ECO:0000313" key="1">
    <source>
        <dbReference type="EMBL" id="VDM95764.1"/>
    </source>
</evidence>
<evidence type="ECO:0000313" key="3">
    <source>
        <dbReference type="WBParaSite" id="TCLT_0000069601-mRNA-1"/>
    </source>
</evidence>
<dbReference type="Proteomes" id="UP000276776">
    <property type="component" value="Unassembled WGS sequence"/>
</dbReference>
<reference evidence="1 2" key="2">
    <citation type="submission" date="2018-11" db="EMBL/GenBank/DDBJ databases">
        <authorList>
            <consortium name="Pathogen Informatics"/>
        </authorList>
    </citation>
    <scope>NUCLEOTIDE SEQUENCE [LARGE SCALE GENOMIC DNA]</scope>
</reference>
<proteinExistence type="predicted"/>
<dbReference type="WBParaSite" id="TCLT_0000069601-mRNA-1">
    <property type="protein sequence ID" value="TCLT_0000069601-mRNA-1"/>
    <property type="gene ID" value="TCLT_0000069601"/>
</dbReference>
<accession>A0A0N5CKT3</accession>
<gene>
    <name evidence="1" type="ORF">TCLT_LOCUS697</name>
</gene>
<protein>
    <submittedName>
        <fullName evidence="1 3">Uncharacterized protein</fullName>
    </submittedName>
</protein>
<reference evidence="3" key="1">
    <citation type="submission" date="2017-02" db="UniProtKB">
        <authorList>
            <consortium name="WormBaseParasite"/>
        </authorList>
    </citation>
    <scope>IDENTIFICATION</scope>
</reference>